<proteinExistence type="inferred from homology"/>
<dbReference type="AlphaFoldDB" id="C6BZP7"/>
<feature type="active site" description="Charge relay system" evidence="5 6">
    <location>
        <position position="325"/>
    </location>
</feature>
<comment type="similarity">
    <text evidence="1 6">Belongs to the peptidase S8 family.</text>
</comment>
<organism evidence="10 11">
    <name type="scientific">Maridesulfovibrio salexigens (strain ATCC 14822 / DSM 2638 / NCIMB 8403 / VKM B-1763)</name>
    <name type="common">Desulfovibrio salexigens</name>
    <dbReference type="NCBI Taxonomy" id="526222"/>
    <lineage>
        <taxon>Bacteria</taxon>
        <taxon>Pseudomonadati</taxon>
        <taxon>Thermodesulfobacteriota</taxon>
        <taxon>Desulfovibrionia</taxon>
        <taxon>Desulfovibrionales</taxon>
        <taxon>Desulfovibrionaceae</taxon>
        <taxon>Maridesulfovibrio</taxon>
    </lineage>
</organism>
<dbReference type="PANTHER" id="PTHR43399:SF4">
    <property type="entry name" value="CELL WALL-ASSOCIATED PROTEASE"/>
    <property type="match status" value="1"/>
</dbReference>
<feature type="domain" description="Peptidase S8/S53" evidence="9">
    <location>
        <begin position="275"/>
        <end position="623"/>
    </location>
</feature>
<evidence type="ECO:0000259" key="9">
    <source>
        <dbReference type="Pfam" id="PF00082"/>
    </source>
</evidence>
<accession>C6BZP7</accession>
<reference evidence="10 11" key="1">
    <citation type="submission" date="2009-06" db="EMBL/GenBank/DDBJ databases">
        <title>Complete sequence of Desulfovibrio salexigens DSM 2638.</title>
        <authorList>
            <consortium name="US DOE Joint Genome Institute"/>
            <person name="Lucas S."/>
            <person name="Copeland A."/>
            <person name="Lapidus A."/>
            <person name="Glavina del Rio T."/>
            <person name="Tice H."/>
            <person name="Bruce D."/>
            <person name="Goodwin L."/>
            <person name="Pitluck S."/>
            <person name="Munk A.C."/>
            <person name="Brettin T."/>
            <person name="Detter J.C."/>
            <person name="Han C."/>
            <person name="Tapia R."/>
            <person name="Larimer F."/>
            <person name="Land M."/>
            <person name="Hauser L."/>
            <person name="Kyrpides N."/>
            <person name="Anderson I."/>
            <person name="Wall J.D."/>
            <person name="Arkin A.P."/>
            <person name="Dehal P."/>
            <person name="Chivian D."/>
            <person name="Giles B."/>
            <person name="Hazen T.C."/>
        </authorList>
    </citation>
    <scope>NUCLEOTIDE SEQUENCE [LARGE SCALE GENOMIC DNA]</scope>
    <source>
        <strain evidence="11">ATCC 14822 / DSM 2638 / NCIMB 8403 / VKM B-1763</strain>
    </source>
</reference>
<dbReference type="SUPFAM" id="SSF52743">
    <property type="entry name" value="Subtilisin-like"/>
    <property type="match status" value="1"/>
</dbReference>
<keyword evidence="3 6" id="KW-0378">Hydrolase</keyword>
<evidence type="ECO:0000313" key="10">
    <source>
        <dbReference type="EMBL" id="ACS78954.1"/>
    </source>
</evidence>
<keyword evidence="11" id="KW-1185">Reference proteome</keyword>
<dbReference type="EMBL" id="CP001649">
    <property type="protein sequence ID" value="ACS78954.1"/>
    <property type="molecule type" value="Genomic_DNA"/>
</dbReference>
<evidence type="ECO:0000256" key="4">
    <source>
        <dbReference type="ARBA" id="ARBA00022825"/>
    </source>
</evidence>
<dbReference type="Pfam" id="PF00082">
    <property type="entry name" value="Peptidase_S8"/>
    <property type="match status" value="1"/>
</dbReference>
<evidence type="ECO:0000256" key="8">
    <source>
        <dbReference type="SAM" id="SignalP"/>
    </source>
</evidence>
<dbReference type="HOGENOM" id="CLU_283242_0_0_7"/>
<dbReference type="eggNOG" id="COG1404">
    <property type="taxonomic scope" value="Bacteria"/>
</dbReference>
<feature type="region of interest" description="Disordered" evidence="7">
    <location>
        <begin position="51"/>
        <end position="75"/>
    </location>
</feature>
<dbReference type="InterPro" id="IPR036852">
    <property type="entry name" value="Peptidase_S8/S53_dom_sf"/>
</dbReference>
<keyword evidence="8" id="KW-0732">Signal</keyword>
<evidence type="ECO:0000256" key="3">
    <source>
        <dbReference type="ARBA" id="ARBA00022801"/>
    </source>
</evidence>
<feature type="active site" description="Charge relay system" evidence="5 6">
    <location>
        <position position="284"/>
    </location>
</feature>
<feature type="signal peptide" evidence="8">
    <location>
        <begin position="1"/>
        <end position="29"/>
    </location>
</feature>
<dbReference type="InterPro" id="IPR051048">
    <property type="entry name" value="Peptidase_S8/S53_subtilisin"/>
</dbReference>
<dbReference type="PROSITE" id="PS51892">
    <property type="entry name" value="SUBTILASE"/>
    <property type="match status" value="1"/>
</dbReference>
<dbReference type="InterPro" id="IPR015500">
    <property type="entry name" value="Peptidase_S8_subtilisin-rel"/>
</dbReference>
<dbReference type="InterPro" id="IPR023828">
    <property type="entry name" value="Peptidase_S8_Ser-AS"/>
</dbReference>
<keyword evidence="4 6" id="KW-0720">Serine protease</keyword>
<keyword evidence="2 6" id="KW-0645">Protease</keyword>
<feature type="chain" id="PRO_5002962952" evidence="8">
    <location>
        <begin position="30"/>
        <end position="1100"/>
    </location>
</feature>
<dbReference type="SUPFAM" id="SSF49785">
    <property type="entry name" value="Galactose-binding domain-like"/>
    <property type="match status" value="1"/>
</dbReference>
<dbReference type="Proteomes" id="UP000002601">
    <property type="component" value="Chromosome"/>
</dbReference>
<dbReference type="PANTHER" id="PTHR43399">
    <property type="entry name" value="SUBTILISIN-RELATED"/>
    <property type="match status" value="1"/>
</dbReference>
<evidence type="ECO:0000313" key="11">
    <source>
        <dbReference type="Proteomes" id="UP000002601"/>
    </source>
</evidence>
<evidence type="ECO:0000256" key="5">
    <source>
        <dbReference type="PIRSR" id="PIRSR615500-1"/>
    </source>
</evidence>
<feature type="active site" description="Charge relay system" evidence="5 6">
    <location>
        <position position="557"/>
    </location>
</feature>
<feature type="compositionally biased region" description="Low complexity" evidence="7">
    <location>
        <begin position="63"/>
        <end position="75"/>
    </location>
</feature>
<protein>
    <submittedName>
        <fullName evidence="10">Peptidase S8 and S53 subtilisin kexin sedolisin</fullName>
    </submittedName>
</protein>
<dbReference type="GO" id="GO:0004252">
    <property type="term" value="F:serine-type endopeptidase activity"/>
    <property type="evidence" value="ECO:0007669"/>
    <property type="project" value="UniProtKB-UniRule"/>
</dbReference>
<dbReference type="STRING" id="526222.Desal_0888"/>
<evidence type="ECO:0000256" key="6">
    <source>
        <dbReference type="PROSITE-ProRule" id="PRU01240"/>
    </source>
</evidence>
<dbReference type="KEGG" id="dsa:Desal_0888"/>
<dbReference type="Gene3D" id="2.60.120.380">
    <property type="match status" value="2"/>
</dbReference>
<dbReference type="PROSITE" id="PS00138">
    <property type="entry name" value="SUBTILASE_SER"/>
    <property type="match status" value="1"/>
</dbReference>
<dbReference type="InterPro" id="IPR022398">
    <property type="entry name" value="Peptidase_S8_His-AS"/>
</dbReference>
<evidence type="ECO:0000256" key="2">
    <source>
        <dbReference type="ARBA" id="ARBA00022670"/>
    </source>
</evidence>
<dbReference type="InterPro" id="IPR000209">
    <property type="entry name" value="Peptidase_S8/S53_dom"/>
</dbReference>
<name>C6BZP7_MARSD</name>
<dbReference type="PRINTS" id="PR00723">
    <property type="entry name" value="SUBTILISIN"/>
</dbReference>
<sequence length="1100" mass="117260">MRLSCFSVVIQLFLFCTVFILLSSHSASAADSALSTPKLFFQNQHVDPLESTPGSSLVLPNATSSSSVKSGDTSTASKESFSRRLFFSAPAVVEEYDYYVVQFSGPVQSAWKESLSGHGAVFYDYIPQYAFIIKLGTAKVSAVEGLNFVRWLGKYEADLKLSSDVYDITPGKLKEQGSLLDVKVVAFPGENVSSLEQEIRTAGGSVLSSSSSEWGVQLEVRISIQEVGGLKDIKGVKWIEKAPEHRTNNNIAVGIIEARSVQDKVWPVSGSKFFGDGQIVAVCDSGIDTGDVDTLHEDFSDGQGGSRVVSNNVFSGASIKDCSGHGTHVAGIIAGNGMKSGSSPVDNKFPSTCYAGIAPKAGLYVQSVGADDGSSRLPGIPSDLSKLFQPAFDAGARIHSNSWGTSGAGDYDSECVTVDQFMWSNKDFLILFAAGNAGYDKDQDGIVDVYCIDTPATAKNCLSVGASESYRTGSKEGFAARSWGEFRTYADPIGSDPTSDKPYGVAAFSSRGPTIDGRYKPEVIAPGTNLLSTRSSAQYGNGWGAFNDDYYWSGGTSMATPLVSGTAAILREYLIKEEGIAKPSAALLKTGLIHGAVSLAPGQYGSGAAQEVHDTPDDAQGWGRVNLEASVNSDARYKVEYHDVKDSPPSDNTYLQNFSFEVVNDGKPFKATLGWTDYPGSTAASGGLVNDLDLRVKQPDGSWVYPDNAVSLSPLTKYLYVTSVSGMYKGKAIGVRVTPPSYPCTLESVVLAFSNSESVAEEVSIVVYRYDGGVGDEIFRKSFAYIPSGEYALPVGLTIADGSVVVAVEKSGSSSGVYCQIGNPTTRGLVKVGGLWQQASITPGIGVTFRTKVAATSFDRLNNTVSVTIDKPQKGTYTAEVTAYNIPVGPQPYALVMSAMTGDTPTSGEIELNTDQPDAPTSTFLSKSRETPTVQNVNTVYGTAFENVYSDQSAFCVQTQAGRVVSIRYAATGLPEVKANELTLAKLFNNGTNTQFKYANFEDYTDGNWWLTDVSGKYVDPVRALNATAPYYIVSVVKDGGPYDENPDPGVIDDPQILGMNRAGGSGTGCTVGVNDEYSPLLLILIACISFALRLRRKNE</sequence>
<dbReference type="InterPro" id="IPR008979">
    <property type="entry name" value="Galactose-bd-like_sf"/>
</dbReference>
<dbReference type="GO" id="GO:0006508">
    <property type="term" value="P:proteolysis"/>
    <property type="evidence" value="ECO:0007669"/>
    <property type="project" value="UniProtKB-KW"/>
</dbReference>
<dbReference type="CDD" id="cd04842">
    <property type="entry name" value="Peptidases_S8_Kp43_protease"/>
    <property type="match status" value="1"/>
</dbReference>
<evidence type="ECO:0000256" key="7">
    <source>
        <dbReference type="SAM" id="MobiDB-lite"/>
    </source>
</evidence>
<evidence type="ECO:0000256" key="1">
    <source>
        <dbReference type="ARBA" id="ARBA00011073"/>
    </source>
</evidence>
<gene>
    <name evidence="10" type="ordered locus">Desal_0888</name>
</gene>
<dbReference type="InterPro" id="IPR034058">
    <property type="entry name" value="TagA/B/C/D_pept_dom"/>
</dbReference>
<dbReference type="PROSITE" id="PS00137">
    <property type="entry name" value="SUBTILASE_HIS"/>
    <property type="match status" value="1"/>
</dbReference>
<dbReference type="Gene3D" id="3.40.50.200">
    <property type="entry name" value="Peptidase S8/S53 domain"/>
    <property type="match status" value="1"/>
</dbReference>